<gene>
    <name evidence="7" type="ORF">N7476_001050</name>
</gene>
<comment type="subcellular location">
    <subcellularLocation>
        <location evidence="1">Preautophagosomal structure membrane</location>
        <topology evidence="1">Peripheral membrane protein</topology>
    </subcellularLocation>
</comment>
<dbReference type="GO" id="GO:0005524">
    <property type="term" value="F:ATP binding"/>
    <property type="evidence" value="ECO:0007669"/>
    <property type="project" value="InterPro"/>
</dbReference>
<dbReference type="GO" id="GO:0006914">
    <property type="term" value="P:autophagy"/>
    <property type="evidence" value="ECO:0007669"/>
    <property type="project" value="UniProtKB-KW"/>
</dbReference>
<organism evidence="7 8">
    <name type="scientific">Penicillium atrosanguineum</name>
    <dbReference type="NCBI Taxonomy" id="1132637"/>
    <lineage>
        <taxon>Eukaryota</taxon>
        <taxon>Fungi</taxon>
        <taxon>Dikarya</taxon>
        <taxon>Ascomycota</taxon>
        <taxon>Pezizomycotina</taxon>
        <taxon>Eurotiomycetes</taxon>
        <taxon>Eurotiomycetidae</taxon>
        <taxon>Eurotiales</taxon>
        <taxon>Aspergillaceae</taxon>
        <taxon>Penicillium</taxon>
    </lineage>
</organism>
<feature type="compositionally biased region" description="Polar residues" evidence="6">
    <location>
        <begin position="421"/>
        <end position="452"/>
    </location>
</feature>
<feature type="region of interest" description="Disordered" evidence="6">
    <location>
        <begin position="1"/>
        <end position="20"/>
    </location>
</feature>
<dbReference type="Proteomes" id="UP001147746">
    <property type="component" value="Unassembled WGS sequence"/>
</dbReference>
<dbReference type="AlphaFoldDB" id="A0A9W9GQP3"/>
<dbReference type="SUPFAM" id="SSF56112">
    <property type="entry name" value="Protein kinase-like (PK-like)"/>
    <property type="match status" value="1"/>
</dbReference>
<protein>
    <recommendedName>
        <fullName evidence="2">Serine/threonine-protein kinase ATG1</fullName>
    </recommendedName>
    <alternativeName>
        <fullName evidence="5">Autophagy-related protein 1</fullName>
    </alternativeName>
    <alternativeName>
        <fullName evidence="3">Serine/threonine-protein kinase atg1</fullName>
    </alternativeName>
</protein>
<evidence type="ECO:0000256" key="1">
    <source>
        <dbReference type="ARBA" id="ARBA00004623"/>
    </source>
</evidence>
<evidence type="ECO:0000313" key="7">
    <source>
        <dbReference type="EMBL" id="KAJ5331267.1"/>
    </source>
</evidence>
<dbReference type="Gene3D" id="1.10.510.10">
    <property type="entry name" value="Transferase(Phosphotransferase) domain 1"/>
    <property type="match status" value="1"/>
</dbReference>
<feature type="region of interest" description="Disordered" evidence="6">
    <location>
        <begin position="405"/>
        <end position="525"/>
    </location>
</feature>
<dbReference type="InterPro" id="IPR045269">
    <property type="entry name" value="Atg1-like"/>
</dbReference>
<dbReference type="SMART" id="SM00220">
    <property type="entry name" value="S_TKc"/>
    <property type="match status" value="1"/>
</dbReference>
<reference evidence="7" key="2">
    <citation type="journal article" date="2023" name="IMA Fungus">
        <title>Comparative genomic study of the Penicillium genus elucidates a diverse pangenome and 15 lateral gene transfer events.</title>
        <authorList>
            <person name="Petersen C."/>
            <person name="Sorensen T."/>
            <person name="Nielsen M.R."/>
            <person name="Sondergaard T.E."/>
            <person name="Sorensen J.L."/>
            <person name="Fitzpatrick D.A."/>
            <person name="Frisvad J.C."/>
            <person name="Nielsen K.L."/>
        </authorList>
    </citation>
    <scope>NUCLEOTIDE SEQUENCE</scope>
    <source>
        <strain evidence="7">IBT 21472</strain>
    </source>
</reference>
<feature type="compositionally biased region" description="Basic and acidic residues" evidence="6">
    <location>
        <begin position="7"/>
        <end position="20"/>
    </location>
</feature>
<evidence type="ECO:0000256" key="5">
    <source>
        <dbReference type="ARBA" id="ARBA00030237"/>
    </source>
</evidence>
<dbReference type="GO" id="GO:0034045">
    <property type="term" value="C:phagophore assembly site membrane"/>
    <property type="evidence" value="ECO:0007669"/>
    <property type="project" value="UniProtKB-SubCell"/>
</dbReference>
<dbReference type="GO" id="GO:0010506">
    <property type="term" value="P:regulation of autophagy"/>
    <property type="evidence" value="ECO:0007669"/>
    <property type="project" value="InterPro"/>
</dbReference>
<dbReference type="EMBL" id="JAPZBO010000001">
    <property type="protein sequence ID" value="KAJ5331267.1"/>
    <property type="molecule type" value="Genomic_DNA"/>
</dbReference>
<feature type="compositionally biased region" description="Basic and acidic residues" evidence="6">
    <location>
        <begin position="485"/>
        <end position="523"/>
    </location>
</feature>
<dbReference type="Pfam" id="PF00069">
    <property type="entry name" value="Pkinase"/>
    <property type="match status" value="1"/>
</dbReference>
<dbReference type="GO" id="GO:0004674">
    <property type="term" value="F:protein serine/threonine kinase activity"/>
    <property type="evidence" value="ECO:0007669"/>
    <property type="project" value="InterPro"/>
</dbReference>
<dbReference type="PROSITE" id="PS00108">
    <property type="entry name" value="PROTEIN_KINASE_ST"/>
    <property type="match status" value="1"/>
</dbReference>
<comment type="caution">
    <text evidence="7">The sequence shown here is derived from an EMBL/GenBank/DDBJ whole genome shotgun (WGS) entry which is preliminary data.</text>
</comment>
<dbReference type="InterPro" id="IPR011009">
    <property type="entry name" value="Kinase-like_dom_sf"/>
</dbReference>
<name>A0A9W9GQP3_9EURO</name>
<proteinExistence type="predicted"/>
<dbReference type="PROSITE" id="PS50011">
    <property type="entry name" value="PROTEIN_KINASE_DOM"/>
    <property type="match status" value="1"/>
</dbReference>
<sequence length="543" mass="61671">MFQVSDLVKDTKLPTKHDPEYTTHTFLESTSVSGRRGRRREREELWTKKRHLAIGIFGTVWLEVCASDGNRLRTVKEVRKIAPDSKTIDYSRELEAIAKFSQERFDGCFVRSAGWFEDPESLFICMEYLPLGDLQRYMKQPFPEQEAQQITLQLLEGLDFMHSNGFAHRDLKPQNIFVVSQGPDWWVKIGDYGISKRVLEGLTGLQTLNGTPAFTAPEVYQQIWTETEKKEELSLALEVDIWSLGAITYYMLTGKLPFQGQADLLAYYKEETSLPLKCVSQKNATPEALVFLENTLTASPAYRLRARELLDHAWLTPLLQESDAEEQINSPISHISPSDNPIIPQPLQIRIRHSPQEGMLPDTIDLPAIPSPNTLELSPSRTSQGIDCDTFKQIVASATPLLSRNHPAMHPEIDTIPSPQPQSLCSESSTSPRDVRQPSQVSNTSTRDTMPPNTRRRSDAAPIPVSDLLYHTPKSGSAASSARNSTDRFEKFRRVSRDMVPRRSRRSQDHGKEQHEDEEKGLDIPKSPAWYVFKTDIDRSFTY</sequence>
<feature type="compositionally biased region" description="Polar residues" evidence="6">
    <location>
        <begin position="474"/>
        <end position="484"/>
    </location>
</feature>
<dbReference type="InterPro" id="IPR000719">
    <property type="entry name" value="Prot_kinase_dom"/>
</dbReference>
<reference evidence="7" key="1">
    <citation type="submission" date="2022-12" db="EMBL/GenBank/DDBJ databases">
        <authorList>
            <person name="Petersen C."/>
        </authorList>
    </citation>
    <scope>NUCLEOTIDE SEQUENCE</scope>
    <source>
        <strain evidence="7">IBT 21472</strain>
    </source>
</reference>
<evidence type="ECO:0000256" key="4">
    <source>
        <dbReference type="ARBA" id="ARBA00023006"/>
    </source>
</evidence>
<evidence type="ECO:0000313" key="8">
    <source>
        <dbReference type="Proteomes" id="UP001147746"/>
    </source>
</evidence>
<evidence type="ECO:0000256" key="6">
    <source>
        <dbReference type="SAM" id="MobiDB-lite"/>
    </source>
</evidence>
<dbReference type="InterPro" id="IPR008271">
    <property type="entry name" value="Ser/Thr_kinase_AS"/>
</dbReference>
<accession>A0A9W9GQP3</accession>
<keyword evidence="8" id="KW-1185">Reference proteome</keyword>
<keyword evidence="4" id="KW-0072">Autophagy</keyword>
<dbReference type="PANTHER" id="PTHR24348">
    <property type="entry name" value="SERINE/THREONINE-PROTEIN KINASE UNC-51-RELATED"/>
    <property type="match status" value="1"/>
</dbReference>
<evidence type="ECO:0000256" key="3">
    <source>
        <dbReference type="ARBA" id="ARBA00019599"/>
    </source>
</evidence>
<evidence type="ECO:0000256" key="2">
    <source>
        <dbReference type="ARBA" id="ARBA00018572"/>
    </source>
</evidence>